<name>A0A0A8LCA0_9SACH</name>
<evidence type="ECO:0000313" key="1">
    <source>
        <dbReference type="EMBL" id="CDO95775.1"/>
    </source>
</evidence>
<sequence>MSNSDAGPTAHLDSDKLTQVLQEKYPFLVMYNGSKDVIHLGKFYLGLAQFMSREISYAEQISSEFIFAFMRIDSARRKLELDEESFAGLPEELLVTRRNMNKWAKELEVQIIPVVLSAYRILAGELTEGVEKTRQALKDETLNGLAIRLNILSAYAVDIVSEVISLYPKMYNLAVSNKVSLADYSLHLTLGILLLQSLHSFEELCNSHTNLYQQSLHPFTFEEFQADLKEKWETLARINEEYEELAKSITTITYNNVINYMKDKKTKLRDTCKERLSH</sequence>
<dbReference type="OrthoDB" id="4067945at2759"/>
<gene>
    <name evidence="1" type="ORF">KLDO_g4004</name>
</gene>
<dbReference type="AlphaFoldDB" id="A0A0A8LCA0"/>
<comment type="caution">
    <text evidence="1">The sequence shown here is derived from an EMBL/GenBank/DDBJ whole genome shotgun (WGS) entry which is preliminary data.</text>
</comment>
<protein>
    <submittedName>
        <fullName evidence="1">WGS project CCBQ000000000 data, contig 00015</fullName>
    </submittedName>
</protein>
<reference evidence="1 2" key="1">
    <citation type="submission" date="2014-03" db="EMBL/GenBank/DDBJ databases">
        <title>The genome of Kluyveromyces dobzhanskii.</title>
        <authorList>
            <person name="Nystedt B."/>
            <person name="Astrom S."/>
        </authorList>
    </citation>
    <scope>NUCLEOTIDE SEQUENCE [LARGE SCALE GENOMIC DNA]</scope>
    <source>
        <strain evidence="1 2">CBS 2104</strain>
    </source>
</reference>
<dbReference type="Proteomes" id="UP000031516">
    <property type="component" value="Unassembled WGS sequence"/>
</dbReference>
<keyword evidence="2" id="KW-1185">Reference proteome</keyword>
<organism evidence="1 2">
    <name type="scientific">Kluyveromyces dobzhanskii CBS 2104</name>
    <dbReference type="NCBI Taxonomy" id="1427455"/>
    <lineage>
        <taxon>Eukaryota</taxon>
        <taxon>Fungi</taxon>
        <taxon>Dikarya</taxon>
        <taxon>Ascomycota</taxon>
        <taxon>Saccharomycotina</taxon>
        <taxon>Saccharomycetes</taxon>
        <taxon>Saccharomycetales</taxon>
        <taxon>Saccharomycetaceae</taxon>
        <taxon>Kluyveromyces</taxon>
    </lineage>
</organism>
<evidence type="ECO:0000313" key="2">
    <source>
        <dbReference type="Proteomes" id="UP000031516"/>
    </source>
</evidence>
<accession>A0A0A8LCA0</accession>
<proteinExistence type="predicted"/>
<dbReference type="EMBL" id="CCBQ010000045">
    <property type="protein sequence ID" value="CDO95775.1"/>
    <property type="molecule type" value="Genomic_DNA"/>
</dbReference>